<feature type="non-terminal residue" evidence="1">
    <location>
        <position position="55"/>
    </location>
</feature>
<dbReference type="Proteomes" id="UP001162483">
    <property type="component" value="Unassembled WGS sequence"/>
</dbReference>
<accession>A0ABN9DGF4</accession>
<dbReference type="EMBL" id="CATNWA010014427">
    <property type="protein sequence ID" value="CAI9571685.1"/>
    <property type="molecule type" value="Genomic_DNA"/>
</dbReference>
<sequence length="55" mass="6286">MTEWDHCMLKRTVHRSCQLSADSIATGPPNFVAFKLAQQCVVSFMEWVFMAVLHS</sequence>
<keyword evidence="2" id="KW-1185">Reference proteome</keyword>
<reference evidence="1" key="1">
    <citation type="submission" date="2023-05" db="EMBL/GenBank/DDBJ databases">
        <authorList>
            <person name="Stuckert A."/>
        </authorList>
    </citation>
    <scope>NUCLEOTIDE SEQUENCE</scope>
</reference>
<comment type="caution">
    <text evidence="1">The sequence shown here is derived from an EMBL/GenBank/DDBJ whole genome shotgun (WGS) entry which is preliminary data.</text>
</comment>
<evidence type="ECO:0000313" key="2">
    <source>
        <dbReference type="Proteomes" id="UP001162483"/>
    </source>
</evidence>
<gene>
    <name evidence="1" type="ORF">SPARVUS_LOCUS7286733</name>
</gene>
<name>A0ABN9DGF4_9NEOB</name>
<proteinExistence type="predicted"/>
<evidence type="ECO:0000313" key="1">
    <source>
        <dbReference type="EMBL" id="CAI9571685.1"/>
    </source>
</evidence>
<protein>
    <submittedName>
        <fullName evidence="1">Uncharacterized protein</fullName>
    </submittedName>
</protein>
<organism evidence="1 2">
    <name type="scientific">Staurois parvus</name>
    <dbReference type="NCBI Taxonomy" id="386267"/>
    <lineage>
        <taxon>Eukaryota</taxon>
        <taxon>Metazoa</taxon>
        <taxon>Chordata</taxon>
        <taxon>Craniata</taxon>
        <taxon>Vertebrata</taxon>
        <taxon>Euteleostomi</taxon>
        <taxon>Amphibia</taxon>
        <taxon>Batrachia</taxon>
        <taxon>Anura</taxon>
        <taxon>Neobatrachia</taxon>
        <taxon>Ranoidea</taxon>
        <taxon>Ranidae</taxon>
        <taxon>Staurois</taxon>
    </lineage>
</organism>